<dbReference type="CDD" id="cd00209">
    <property type="entry name" value="DHFR"/>
    <property type="match status" value="1"/>
</dbReference>
<dbReference type="EC" id="1.5.1.3" evidence="3 8"/>
<dbReference type="UniPathway" id="UPA00077">
    <property type="reaction ID" value="UER00158"/>
</dbReference>
<evidence type="ECO:0000256" key="8">
    <source>
        <dbReference type="PIRNR" id="PIRNR000194"/>
    </source>
</evidence>
<keyword evidence="4 8" id="KW-0554">One-carbon metabolism</keyword>
<evidence type="ECO:0000256" key="7">
    <source>
        <dbReference type="ARBA" id="ARBA00025067"/>
    </source>
</evidence>
<dbReference type="PROSITE" id="PS51330">
    <property type="entry name" value="DHFR_2"/>
    <property type="match status" value="1"/>
</dbReference>
<evidence type="ECO:0000313" key="11">
    <source>
        <dbReference type="EMBL" id="CUT17096.1"/>
    </source>
</evidence>
<evidence type="ECO:0000259" key="10">
    <source>
        <dbReference type="PROSITE" id="PS51330"/>
    </source>
</evidence>
<dbReference type="GO" id="GO:0046655">
    <property type="term" value="P:folic acid metabolic process"/>
    <property type="evidence" value="ECO:0007669"/>
    <property type="project" value="TreeGrafter"/>
</dbReference>
<dbReference type="InterPro" id="IPR012259">
    <property type="entry name" value="DHFR"/>
</dbReference>
<dbReference type="AlphaFoldDB" id="A0A0S4M4K9"/>
<gene>
    <name evidence="11" type="primary">dfrA</name>
    <name evidence="11" type="ORF">Ark11_0239</name>
</gene>
<evidence type="ECO:0000256" key="6">
    <source>
        <dbReference type="ARBA" id="ARBA00023002"/>
    </source>
</evidence>
<dbReference type="Proteomes" id="UP000198651">
    <property type="component" value="Chromosome I"/>
</dbReference>
<dbReference type="Pfam" id="PF00186">
    <property type="entry name" value="DHFR_1"/>
    <property type="match status" value="1"/>
</dbReference>
<comment type="similarity">
    <text evidence="2 8 9">Belongs to the dihydrofolate reductase family.</text>
</comment>
<comment type="catalytic activity">
    <reaction evidence="8">
        <text>(6S)-5,6,7,8-tetrahydrofolate + NADP(+) = 7,8-dihydrofolate + NADPH + H(+)</text>
        <dbReference type="Rhea" id="RHEA:15009"/>
        <dbReference type="ChEBI" id="CHEBI:15378"/>
        <dbReference type="ChEBI" id="CHEBI:57451"/>
        <dbReference type="ChEBI" id="CHEBI:57453"/>
        <dbReference type="ChEBI" id="CHEBI:57783"/>
        <dbReference type="ChEBI" id="CHEBI:58349"/>
        <dbReference type="EC" id="1.5.1.3"/>
    </reaction>
</comment>
<feature type="domain" description="DHFR" evidence="10">
    <location>
        <begin position="1"/>
        <end position="159"/>
    </location>
</feature>
<organism evidence="11 12">
    <name type="scientific">Candidatus Ichthyocystis hellenicum</name>
    <dbReference type="NCBI Taxonomy" id="1561003"/>
    <lineage>
        <taxon>Bacteria</taxon>
        <taxon>Pseudomonadati</taxon>
        <taxon>Pseudomonadota</taxon>
        <taxon>Betaproteobacteria</taxon>
        <taxon>Burkholderiales</taxon>
        <taxon>Candidatus Ichthyocystis</taxon>
    </lineage>
</organism>
<dbReference type="GO" id="GO:0050661">
    <property type="term" value="F:NADP binding"/>
    <property type="evidence" value="ECO:0007669"/>
    <property type="project" value="InterPro"/>
</dbReference>
<evidence type="ECO:0000256" key="1">
    <source>
        <dbReference type="ARBA" id="ARBA00004903"/>
    </source>
</evidence>
<dbReference type="PIRSF" id="PIRSF000194">
    <property type="entry name" value="DHFR"/>
    <property type="match status" value="1"/>
</dbReference>
<comment type="pathway">
    <text evidence="1 8">Cofactor biosynthesis; tetrahydrofolate biosynthesis; 5,6,7,8-tetrahydrofolate from 7,8-dihydrofolate: step 1/1.</text>
</comment>
<dbReference type="PRINTS" id="PR00070">
    <property type="entry name" value="DHFR"/>
</dbReference>
<reference evidence="12" key="1">
    <citation type="submission" date="2015-11" db="EMBL/GenBank/DDBJ databases">
        <authorList>
            <person name="Seth-Smith H.M.B."/>
        </authorList>
    </citation>
    <scope>NUCLEOTIDE SEQUENCE [LARGE SCALE GENOMIC DNA]</scope>
    <source>
        <strain evidence="12">2013Ark11</strain>
    </source>
</reference>
<sequence length="170" mass="19125">MLSMIACCSRNRVIGRDGKIPWRLPADLSFFKRKTMGSAVLMGRFTWESLGGYILSGRDMVVVTSLPKSMSPSGVNFVSSPEDAVILVNGAKPIFIMGGARLYAWGLIYAKDLFLTEIHEDYEGDVVFPALTDSWYECSREEGSEPYFEHKFDFVHYHNRSPLPVCGGRR</sequence>
<dbReference type="EMBL" id="LN906597">
    <property type="protein sequence ID" value="CUT17096.1"/>
    <property type="molecule type" value="Genomic_DNA"/>
</dbReference>
<name>A0A0S4M4K9_9BURK</name>
<evidence type="ECO:0000256" key="2">
    <source>
        <dbReference type="ARBA" id="ARBA00009539"/>
    </source>
</evidence>
<accession>A0A0S4M4K9</accession>
<dbReference type="PANTHER" id="PTHR48069">
    <property type="entry name" value="DIHYDROFOLATE REDUCTASE"/>
    <property type="match status" value="1"/>
</dbReference>
<dbReference type="SUPFAM" id="SSF53597">
    <property type="entry name" value="Dihydrofolate reductase-like"/>
    <property type="match status" value="1"/>
</dbReference>
<keyword evidence="5 8" id="KW-0521">NADP</keyword>
<dbReference type="InterPro" id="IPR001796">
    <property type="entry name" value="DHFR_dom"/>
</dbReference>
<dbReference type="PANTHER" id="PTHR48069:SF3">
    <property type="entry name" value="DIHYDROFOLATE REDUCTASE"/>
    <property type="match status" value="1"/>
</dbReference>
<keyword evidence="12" id="KW-1185">Reference proteome</keyword>
<keyword evidence="6 8" id="KW-0560">Oxidoreductase</keyword>
<dbReference type="GO" id="GO:0005829">
    <property type="term" value="C:cytosol"/>
    <property type="evidence" value="ECO:0007669"/>
    <property type="project" value="TreeGrafter"/>
</dbReference>
<evidence type="ECO:0000313" key="12">
    <source>
        <dbReference type="Proteomes" id="UP000198651"/>
    </source>
</evidence>
<dbReference type="InterPro" id="IPR024072">
    <property type="entry name" value="DHFR-like_dom_sf"/>
</dbReference>
<dbReference type="InterPro" id="IPR017925">
    <property type="entry name" value="DHFR_CS"/>
</dbReference>
<dbReference type="GO" id="GO:0004146">
    <property type="term" value="F:dihydrofolate reductase activity"/>
    <property type="evidence" value="ECO:0007669"/>
    <property type="project" value="UniProtKB-EC"/>
</dbReference>
<evidence type="ECO:0000256" key="3">
    <source>
        <dbReference type="ARBA" id="ARBA00012856"/>
    </source>
</evidence>
<evidence type="ECO:0000256" key="5">
    <source>
        <dbReference type="ARBA" id="ARBA00022857"/>
    </source>
</evidence>
<protein>
    <recommendedName>
        <fullName evidence="3 8">Dihydrofolate reductase</fullName>
        <ecNumber evidence="3 8">1.5.1.3</ecNumber>
    </recommendedName>
</protein>
<comment type="function">
    <text evidence="7 8">Key enzyme in folate metabolism. Catalyzes an essential reaction for de novo glycine and purine synthesis, and for DNA precursor synthesis.</text>
</comment>
<dbReference type="STRING" id="1561003.Ark11_0239"/>
<evidence type="ECO:0000256" key="9">
    <source>
        <dbReference type="RuleBase" id="RU004474"/>
    </source>
</evidence>
<dbReference type="PROSITE" id="PS00075">
    <property type="entry name" value="DHFR_1"/>
    <property type="match status" value="1"/>
</dbReference>
<dbReference type="GO" id="GO:0046654">
    <property type="term" value="P:tetrahydrofolate biosynthetic process"/>
    <property type="evidence" value="ECO:0007669"/>
    <property type="project" value="UniProtKB-UniPathway"/>
</dbReference>
<evidence type="ECO:0000256" key="4">
    <source>
        <dbReference type="ARBA" id="ARBA00022563"/>
    </source>
</evidence>
<proteinExistence type="inferred from homology"/>
<dbReference type="GO" id="GO:0006730">
    <property type="term" value="P:one-carbon metabolic process"/>
    <property type="evidence" value="ECO:0007669"/>
    <property type="project" value="UniProtKB-KW"/>
</dbReference>
<dbReference type="Gene3D" id="3.40.430.10">
    <property type="entry name" value="Dihydrofolate Reductase, subunit A"/>
    <property type="match status" value="1"/>
</dbReference>
<dbReference type="GO" id="GO:0046452">
    <property type="term" value="P:dihydrofolate metabolic process"/>
    <property type="evidence" value="ECO:0007669"/>
    <property type="project" value="TreeGrafter"/>
</dbReference>